<feature type="region of interest" description="Disordered" evidence="3">
    <location>
        <begin position="793"/>
        <end position="817"/>
    </location>
</feature>
<dbReference type="InterPro" id="IPR036390">
    <property type="entry name" value="WH_DNA-bd_sf"/>
</dbReference>
<feature type="compositionally biased region" description="Polar residues" evidence="3">
    <location>
        <begin position="49"/>
        <end position="58"/>
    </location>
</feature>
<feature type="compositionally biased region" description="Low complexity" evidence="3">
    <location>
        <begin position="503"/>
        <end position="533"/>
    </location>
</feature>
<dbReference type="AlphaFoldDB" id="A0AAN6SJB1"/>
<dbReference type="GO" id="GO:0000339">
    <property type="term" value="F:RNA cap binding"/>
    <property type="evidence" value="ECO:0007669"/>
    <property type="project" value="InterPro"/>
</dbReference>
<evidence type="ECO:0000313" key="5">
    <source>
        <dbReference type="EMBL" id="KAK3956432.1"/>
    </source>
</evidence>
<feature type="compositionally biased region" description="Polar residues" evidence="3">
    <location>
        <begin position="323"/>
        <end position="344"/>
    </location>
</feature>
<evidence type="ECO:0000256" key="3">
    <source>
        <dbReference type="SAM" id="MobiDB-lite"/>
    </source>
</evidence>
<feature type="compositionally biased region" description="Basic and acidic residues" evidence="3">
    <location>
        <begin position="211"/>
        <end position="223"/>
    </location>
</feature>
<feature type="compositionally biased region" description="Basic and acidic residues" evidence="3">
    <location>
        <begin position="75"/>
        <end position="84"/>
    </location>
</feature>
<accession>A0AAN6SJB1</accession>
<protein>
    <recommendedName>
        <fullName evidence="4">HTH La-type RNA-binding domain-containing protein</fullName>
    </recommendedName>
</protein>
<keyword evidence="1 2" id="KW-0694">RNA-binding</keyword>
<evidence type="ECO:0000313" key="6">
    <source>
        <dbReference type="Proteomes" id="UP001303222"/>
    </source>
</evidence>
<feature type="region of interest" description="Disordered" evidence="3">
    <location>
        <begin position="1"/>
        <end position="554"/>
    </location>
</feature>
<feature type="compositionally biased region" description="Basic and acidic residues" evidence="3">
    <location>
        <begin position="265"/>
        <end position="280"/>
    </location>
</feature>
<feature type="compositionally biased region" description="Basic and acidic residues" evidence="3">
    <location>
        <begin position="124"/>
        <end position="147"/>
    </location>
</feature>
<feature type="compositionally biased region" description="Polar residues" evidence="3">
    <location>
        <begin position="16"/>
        <end position="37"/>
    </location>
</feature>
<feature type="compositionally biased region" description="Polar residues" evidence="3">
    <location>
        <begin position="409"/>
        <end position="419"/>
    </location>
</feature>
<dbReference type="GO" id="GO:0010494">
    <property type="term" value="C:cytoplasmic stress granule"/>
    <property type="evidence" value="ECO:0007669"/>
    <property type="project" value="TreeGrafter"/>
</dbReference>
<feature type="compositionally biased region" description="Polar residues" evidence="3">
    <location>
        <begin position="493"/>
        <end position="502"/>
    </location>
</feature>
<dbReference type="CDD" id="cd07323">
    <property type="entry name" value="LAM"/>
    <property type="match status" value="1"/>
</dbReference>
<reference evidence="5" key="2">
    <citation type="submission" date="2023-06" db="EMBL/GenBank/DDBJ databases">
        <authorList>
            <consortium name="Lawrence Berkeley National Laboratory"/>
            <person name="Mondo S.J."/>
            <person name="Hensen N."/>
            <person name="Bonometti L."/>
            <person name="Westerberg I."/>
            <person name="Brannstrom I.O."/>
            <person name="Guillou S."/>
            <person name="Cros-Aarteil S."/>
            <person name="Calhoun S."/>
            <person name="Haridas S."/>
            <person name="Kuo A."/>
            <person name="Pangilinan J."/>
            <person name="Riley R."/>
            <person name="Labutti K."/>
            <person name="Andreopoulos B."/>
            <person name="Lipzen A."/>
            <person name="Chen C."/>
            <person name="Yanf M."/>
            <person name="Daum C."/>
            <person name="Ng V."/>
            <person name="Clum A."/>
            <person name="Steindorff A."/>
            <person name="Ohm R."/>
            <person name="Martin F."/>
            <person name="Silar P."/>
            <person name="Natvig D."/>
            <person name="Lalanne C."/>
            <person name="Gautier V."/>
            <person name="Ament-Velasquez S.L."/>
            <person name="Kruys A."/>
            <person name="Hutchinson M.I."/>
            <person name="Powell A.J."/>
            <person name="Barry K."/>
            <person name="Miller A.N."/>
            <person name="Grigoriev I.V."/>
            <person name="Debuchy R."/>
            <person name="Gladieux P."/>
            <person name="Thoren M.H."/>
            <person name="Johannesson H."/>
        </authorList>
    </citation>
    <scope>NUCLEOTIDE SEQUENCE</scope>
    <source>
        <strain evidence="5">CBS 626.80</strain>
    </source>
</reference>
<dbReference type="PANTHER" id="PTHR22792">
    <property type="entry name" value="LUPUS LA PROTEIN-RELATED"/>
    <property type="match status" value="1"/>
</dbReference>
<reference evidence="5" key="1">
    <citation type="journal article" date="2023" name="Mol. Phylogenet. Evol.">
        <title>Genome-scale phylogeny and comparative genomics of the fungal order Sordariales.</title>
        <authorList>
            <person name="Hensen N."/>
            <person name="Bonometti L."/>
            <person name="Westerberg I."/>
            <person name="Brannstrom I.O."/>
            <person name="Guillou S."/>
            <person name="Cros-Aarteil S."/>
            <person name="Calhoun S."/>
            <person name="Haridas S."/>
            <person name="Kuo A."/>
            <person name="Mondo S."/>
            <person name="Pangilinan J."/>
            <person name="Riley R."/>
            <person name="LaButti K."/>
            <person name="Andreopoulos B."/>
            <person name="Lipzen A."/>
            <person name="Chen C."/>
            <person name="Yan M."/>
            <person name="Daum C."/>
            <person name="Ng V."/>
            <person name="Clum A."/>
            <person name="Steindorff A."/>
            <person name="Ohm R.A."/>
            <person name="Martin F."/>
            <person name="Silar P."/>
            <person name="Natvig D.O."/>
            <person name="Lalanne C."/>
            <person name="Gautier V."/>
            <person name="Ament-Velasquez S.L."/>
            <person name="Kruys A."/>
            <person name="Hutchinson M.I."/>
            <person name="Powell A.J."/>
            <person name="Barry K."/>
            <person name="Miller A.N."/>
            <person name="Grigoriev I.V."/>
            <person name="Debuchy R."/>
            <person name="Gladieux P."/>
            <person name="Hiltunen Thoren M."/>
            <person name="Johannesson H."/>
        </authorList>
    </citation>
    <scope>NUCLEOTIDE SEQUENCE</scope>
    <source>
        <strain evidence="5">CBS 626.80</strain>
    </source>
</reference>
<dbReference type="InterPro" id="IPR006607">
    <property type="entry name" value="DM15"/>
</dbReference>
<dbReference type="EMBL" id="MU859066">
    <property type="protein sequence ID" value="KAK3956432.1"/>
    <property type="molecule type" value="Genomic_DNA"/>
</dbReference>
<dbReference type="GO" id="GO:0045727">
    <property type="term" value="P:positive regulation of translation"/>
    <property type="evidence" value="ECO:0007669"/>
    <property type="project" value="TreeGrafter"/>
</dbReference>
<name>A0AAN6SJB1_9PEZI</name>
<dbReference type="GO" id="GO:0048255">
    <property type="term" value="P:mRNA stabilization"/>
    <property type="evidence" value="ECO:0007669"/>
    <property type="project" value="InterPro"/>
</dbReference>
<keyword evidence="6" id="KW-1185">Reference proteome</keyword>
<evidence type="ECO:0000259" key="4">
    <source>
        <dbReference type="PROSITE" id="PS50961"/>
    </source>
</evidence>
<comment type="caution">
    <text evidence="5">The sequence shown here is derived from an EMBL/GenBank/DDBJ whole genome shotgun (WGS) entry which is preliminary data.</text>
</comment>
<dbReference type="SMART" id="SM00715">
    <property type="entry name" value="LA"/>
    <property type="match status" value="1"/>
</dbReference>
<dbReference type="InterPro" id="IPR045180">
    <property type="entry name" value="La_dom_prot"/>
</dbReference>
<dbReference type="PANTHER" id="PTHR22792:SF132">
    <property type="entry name" value="LA-RELATED PROTEIN 1"/>
    <property type="match status" value="1"/>
</dbReference>
<dbReference type="SMART" id="SM00684">
    <property type="entry name" value="DM15"/>
    <property type="match status" value="2"/>
</dbReference>
<dbReference type="Pfam" id="PF21071">
    <property type="entry name" value="LARP1_HEAT"/>
    <property type="match status" value="1"/>
</dbReference>
<gene>
    <name evidence="5" type="ORF">QBC32DRAFT_137921</name>
</gene>
<feature type="compositionally biased region" description="Basic and acidic residues" evidence="3">
    <location>
        <begin position="450"/>
        <end position="459"/>
    </location>
</feature>
<dbReference type="SUPFAM" id="SSF46785">
    <property type="entry name" value="Winged helix' DNA-binding domain"/>
    <property type="match status" value="1"/>
</dbReference>
<feature type="domain" description="HTH La-type RNA-binding" evidence="4">
    <location>
        <begin position="576"/>
        <end position="667"/>
    </location>
</feature>
<dbReference type="InterPro" id="IPR036388">
    <property type="entry name" value="WH-like_DNA-bd_sf"/>
</dbReference>
<evidence type="ECO:0000256" key="1">
    <source>
        <dbReference type="ARBA" id="ARBA00022884"/>
    </source>
</evidence>
<dbReference type="Gene3D" id="1.10.10.10">
    <property type="entry name" value="Winged helix-like DNA-binding domain superfamily/Winged helix DNA-binding domain"/>
    <property type="match status" value="1"/>
</dbReference>
<evidence type="ECO:0000256" key="2">
    <source>
        <dbReference type="PROSITE-ProRule" id="PRU00332"/>
    </source>
</evidence>
<dbReference type="PROSITE" id="PS50961">
    <property type="entry name" value="HTH_LA"/>
    <property type="match status" value="1"/>
</dbReference>
<proteinExistence type="predicted"/>
<organism evidence="5 6">
    <name type="scientific">Pseudoneurospora amorphoporcata</name>
    <dbReference type="NCBI Taxonomy" id="241081"/>
    <lineage>
        <taxon>Eukaryota</taxon>
        <taxon>Fungi</taxon>
        <taxon>Dikarya</taxon>
        <taxon>Ascomycota</taxon>
        <taxon>Pezizomycotina</taxon>
        <taxon>Sordariomycetes</taxon>
        <taxon>Sordariomycetidae</taxon>
        <taxon>Sordariales</taxon>
        <taxon>Sordariaceae</taxon>
        <taxon>Pseudoneurospora</taxon>
    </lineage>
</organism>
<dbReference type="GO" id="GO:0005829">
    <property type="term" value="C:cytosol"/>
    <property type="evidence" value="ECO:0007669"/>
    <property type="project" value="TreeGrafter"/>
</dbReference>
<sequence>MSGTTFSYAQAAKGQAATQPSAKDDVSSTTAVPSVTPNEVEVTEVSEAGKTTQPPAEQSKQDAEPLSVTAPSTEETTKTTRENEAAPAQPQQQSEDKISRSVSRHSRSNESTDGRKGRKGKKARASEKESQNEQQAEEEKEKVKEAPKVVLSEAPLPAVNIWAQRQEAQAAKLKTSPAPTSDDISAEAKKQDSESQSTLVNGVNGDKPHKKTTDLPRAADQHQRRNGPRGARVDKDDKNAVALPPVADAASWPDPKSAASTSTEAPKEKVQEKTAEKESQEDSGSSKKKTWVAVDIQPTVVFNTPLPPRGSKTRGGARGGREQGSTRPHNTNGTSASNATSQNERAPATGGPNGHKRAGSRPREGNMPPRANAQSHTSKRTSADAASSSKDARKLSVSANNEQARESGAETSTNATKKGSSVKEGQNEAGATSEAGPSSSSRPHERHHKGSDSTKDGAHHGVNGQQYSGREGRPERGRAGYRGRGGHNGTSGSHQSGYNGNGQYSHSSYQSRQHNSPPQHVGQFSGSYGQSSRGRGKWTGSNQNAGRNGSAPAFAPRMAQPHEYSVPQYPMPYVYYPVYDPMIPVIRAQVEYYLSLENLCKDTFLRRHMDGSGWVFLDVIASFRRMRELSKDRESVRFACSLSDKVEFVIGEDGHERLRSKDSWSKFVLREEDRLEHLRHNGPTNYTPYQSPFHQMAAYGASVVPQSYPVAAPYAGYPEDQMFQAGYVNPAHYDPATNGSAVNGHQQLSAGVPDYAPPVAALTLESLTNLPDNAVEKMVVVLAYDDKEGQSSSEASAVAGYESSNSGHEQGNGANGAAVENGANTVVWLDQYSPESANIRMDRQPYPAVRQAALAQRQKATAGESPKEMQTLYEFWSKLLLKSFNDKVYSEFRTLALEDASKEAPNKQGLKYLLEYYNNILLNNDIPKLWPQDRAAPELLQHHFQDALRADSVGSA</sequence>
<dbReference type="Proteomes" id="UP001303222">
    <property type="component" value="Unassembled WGS sequence"/>
</dbReference>
<dbReference type="Pfam" id="PF05383">
    <property type="entry name" value="La"/>
    <property type="match status" value="1"/>
</dbReference>
<dbReference type="InterPro" id="IPR006630">
    <property type="entry name" value="La_HTH"/>
</dbReference>